<dbReference type="Pfam" id="PF03602">
    <property type="entry name" value="Cons_hypoth95"/>
    <property type="match status" value="1"/>
</dbReference>
<accession>A0A2W7IJJ5</accession>
<dbReference type="Proteomes" id="UP000249688">
    <property type="component" value="Unassembled WGS sequence"/>
</dbReference>
<sequence>MRIISGINRGRILAAPEGDTTRPTADRVRQALFDALTHAAWAGRDRIIGARVLDGFAGTGALGLEALSRGALHATFLETSRPALQALRSNIAVCKAEGATTVIPGDATKPPRASAPVSLIFLDPPYAKLAPVLAPGAEPEPPEAGIVPRTVAALTAAGWIAPGALLVAETARAAEAPVLPGWTLVDERGHGVAMLRVWEGP</sequence>
<keyword evidence="2 3" id="KW-0808">Transferase</keyword>
<dbReference type="PANTHER" id="PTHR43542">
    <property type="entry name" value="METHYLTRANSFERASE"/>
    <property type="match status" value="1"/>
</dbReference>
<keyword evidence="4" id="KW-1185">Reference proteome</keyword>
<organism evidence="3 4">
    <name type="scientific">Humitalea rosea</name>
    <dbReference type="NCBI Taxonomy" id="990373"/>
    <lineage>
        <taxon>Bacteria</taxon>
        <taxon>Pseudomonadati</taxon>
        <taxon>Pseudomonadota</taxon>
        <taxon>Alphaproteobacteria</taxon>
        <taxon>Acetobacterales</taxon>
        <taxon>Roseomonadaceae</taxon>
        <taxon>Humitalea</taxon>
    </lineage>
</organism>
<dbReference type="SUPFAM" id="SSF53335">
    <property type="entry name" value="S-adenosyl-L-methionine-dependent methyltransferases"/>
    <property type="match status" value="1"/>
</dbReference>
<evidence type="ECO:0000256" key="2">
    <source>
        <dbReference type="ARBA" id="ARBA00022679"/>
    </source>
</evidence>
<reference evidence="3 4" key="1">
    <citation type="submission" date="2018-06" db="EMBL/GenBank/DDBJ databases">
        <title>Genomic Encyclopedia of Archaeal and Bacterial Type Strains, Phase II (KMG-II): from individual species to whole genera.</title>
        <authorList>
            <person name="Goeker M."/>
        </authorList>
    </citation>
    <scope>NUCLEOTIDE SEQUENCE [LARGE SCALE GENOMIC DNA]</scope>
    <source>
        <strain evidence="3 4">DSM 24525</strain>
    </source>
</reference>
<dbReference type="PIRSF" id="PIRSF004553">
    <property type="entry name" value="CHP00095"/>
    <property type="match status" value="1"/>
</dbReference>
<dbReference type="GO" id="GO:0008168">
    <property type="term" value="F:methyltransferase activity"/>
    <property type="evidence" value="ECO:0007669"/>
    <property type="project" value="UniProtKB-KW"/>
</dbReference>
<gene>
    <name evidence="3" type="ORF">C8P66_107172</name>
</gene>
<comment type="caution">
    <text evidence="3">The sequence shown here is derived from an EMBL/GenBank/DDBJ whole genome shotgun (WGS) entry which is preliminary data.</text>
</comment>
<dbReference type="RefSeq" id="WP_111397716.1">
    <property type="nucleotide sequence ID" value="NZ_QKYU01000007.1"/>
</dbReference>
<evidence type="ECO:0000256" key="1">
    <source>
        <dbReference type="ARBA" id="ARBA00022603"/>
    </source>
</evidence>
<dbReference type="PANTHER" id="PTHR43542:SF1">
    <property type="entry name" value="METHYLTRANSFERASE"/>
    <property type="match status" value="1"/>
</dbReference>
<dbReference type="Gene3D" id="3.40.50.150">
    <property type="entry name" value="Vaccinia Virus protein VP39"/>
    <property type="match status" value="1"/>
</dbReference>
<evidence type="ECO:0000313" key="4">
    <source>
        <dbReference type="Proteomes" id="UP000249688"/>
    </source>
</evidence>
<evidence type="ECO:0000313" key="3">
    <source>
        <dbReference type="EMBL" id="PZW47134.1"/>
    </source>
</evidence>
<dbReference type="InterPro" id="IPR004398">
    <property type="entry name" value="RNA_MeTrfase_RsmD"/>
</dbReference>
<name>A0A2W7IJJ5_9PROT</name>
<proteinExistence type="predicted"/>
<dbReference type="EMBL" id="QKYU01000007">
    <property type="protein sequence ID" value="PZW47134.1"/>
    <property type="molecule type" value="Genomic_DNA"/>
</dbReference>
<dbReference type="GO" id="GO:0031167">
    <property type="term" value="P:rRNA methylation"/>
    <property type="evidence" value="ECO:0007669"/>
    <property type="project" value="InterPro"/>
</dbReference>
<dbReference type="AlphaFoldDB" id="A0A2W7IJJ5"/>
<dbReference type="CDD" id="cd02440">
    <property type="entry name" value="AdoMet_MTases"/>
    <property type="match status" value="1"/>
</dbReference>
<dbReference type="InterPro" id="IPR029063">
    <property type="entry name" value="SAM-dependent_MTases_sf"/>
</dbReference>
<protein>
    <submittedName>
        <fullName evidence="3">16S rRNA (Guanine966-N2)-methyltransferase</fullName>
    </submittedName>
</protein>
<dbReference type="OrthoDB" id="9803017at2"/>
<keyword evidence="1 3" id="KW-0489">Methyltransferase</keyword>